<sequence length="152" mass="16276">MEPNAKEIENGVASGVGLWNVYVTTLHSPGSPPYASLPSVGSPPPSLSPRCYAQCWLGIGSLALLSYLHPQCAAFGMAQGFLWICGVFDGHEKTGHVISKLVKNRLSSLVLDQKNALLALKMPGLTIDNIVLNLEVETTKGKFKLHDYVGDG</sequence>
<proteinExistence type="predicted"/>
<name>A0A822ZBZ4_NELNU</name>
<reference evidence="1 2" key="1">
    <citation type="journal article" date="2020" name="Mol. Biol. Evol.">
        <title>Distinct Expression and Methylation Patterns for Genes with Different Fates following a Single Whole-Genome Duplication in Flowering Plants.</title>
        <authorList>
            <person name="Shi T."/>
            <person name="Rahmani R.S."/>
            <person name="Gugger P.F."/>
            <person name="Wang M."/>
            <person name="Li H."/>
            <person name="Zhang Y."/>
            <person name="Li Z."/>
            <person name="Wang Q."/>
            <person name="Van de Peer Y."/>
            <person name="Marchal K."/>
            <person name="Chen J."/>
        </authorList>
    </citation>
    <scope>NUCLEOTIDE SEQUENCE [LARGE SCALE GENOMIC DNA]</scope>
    <source>
        <tissue evidence="1">Leaf</tissue>
    </source>
</reference>
<protein>
    <submittedName>
        <fullName evidence="1">Uncharacterized protein</fullName>
    </submittedName>
</protein>
<dbReference type="Proteomes" id="UP000607653">
    <property type="component" value="Unassembled WGS sequence"/>
</dbReference>
<evidence type="ECO:0000313" key="1">
    <source>
        <dbReference type="EMBL" id="DAD41201.1"/>
    </source>
</evidence>
<evidence type="ECO:0000313" key="2">
    <source>
        <dbReference type="Proteomes" id="UP000607653"/>
    </source>
</evidence>
<dbReference type="EMBL" id="DUZY01000005">
    <property type="protein sequence ID" value="DAD41201.1"/>
    <property type="molecule type" value="Genomic_DNA"/>
</dbReference>
<keyword evidence="2" id="KW-1185">Reference proteome</keyword>
<comment type="caution">
    <text evidence="1">The sequence shown here is derived from an EMBL/GenBank/DDBJ whole genome shotgun (WGS) entry which is preliminary data.</text>
</comment>
<accession>A0A822ZBZ4</accession>
<dbReference type="AlphaFoldDB" id="A0A822ZBZ4"/>
<organism evidence="1 2">
    <name type="scientific">Nelumbo nucifera</name>
    <name type="common">Sacred lotus</name>
    <dbReference type="NCBI Taxonomy" id="4432"/>
    <lineage>
        <taxon>Eukaryota</taxon>
        <taxon>Viridiplantae</taxon>
        <taxon>Streptophyta</taxon>
        <taxon>Embryophyta</taxon>
        <taxon>Tracheophyta</taxon>
        <taxon>Spermatophyta</taxon>
        <taxon>Magnoliopsida</taxon>
        <taxon>Proteales</taxon>
        <taxon>Nelumbonaceae</taxon>
        <taxon>Nelumbo</taxon>
    </lineage>
</organism>
<gene>
    <name evidence="1" type="ORF">HUJ06_015524</name>
</gene>